<proteinExistence type="predicted"/>
<dbReference type="AlphaFoldDB" id="A0A833TXZ1"/>
<dbReference type="Gene3D" id="3.40.710.10">
    <property type="entry name" value="DD-peptidase/beta-lactamase superfamily"/>
    <property type="match status" value="1"/>
</dbReference>
<gene>
    <name evidence="1" type="ORF">GAK29_02138</name>
</gene>
<reference evidence="2" key="1">
    <citation type="journal article" date="2020" name="MBio">
        <title>Horizontal gene transfer to a defensive symbiont with a reduced genome amongst a multipartite beetle microbiome.</title>
        <authorList>
            <person name="Waterworth S.C."/>
            <person name="Florez L.V."/>
            <person name="Rees E.R."/>
            <person name="Hertweck C."/>
            <person name="Kaltenpoth M."/>
            <person name="Kwan J.C."/>
        </authorList>
    </citation>
    <scope>NUCLEOTIDE SEQUENCE [LARGE SCALE GENOMIC DNA]</scope>
</reference>
<comment type="caution">
    <text evidence="1">The sequence shown here is derived from an EMBL/GenBank/DDBJ whole genome shotgun (WGS) entry which is preliminary data.</text>
</comment>
<dbReference type="InterPro" id="IPR012338">
    <property type="entry name" value="Beta-lactam/transpept-like"/>
</dbReference>
<dbReference type="Proteomes" id="UP000490535">
    <property type="component" value="Unassembled WGS sequence"/>
</dbReference>
<dbReference type="EMBL" id="WNDP01000046">
    <property type="protein sequence ID" value="KAF1025119.1"/>
    <property type="molecule type" value="Genomic_DNA"/>
</dbReference>
<protein>
    <submittedName>
        <fullName evidence="1">Beta-lactamase OXA-133</fullName>
    </submittedName>
</protein>
<name>A0A833TXZ1_ACIBZ</name>
<evidence type="ECO:0000313" key="1">
    <source>
        <dbReference type="EMBL" id="KAF1025119.1"/>
    </source>
</evidence>
<evidence type="ECO:0000313" key="2">
    <source>
        <dbReference type="Proteomes" id="UP000490535"/>
    </source>
</evidence>
<organism evidence="1 2">
    <name type="scientific">Acinetobacter bereziniae</name>
    <name type="common">Acinetobacter genomosp. 10</name>
    <dbReference type="NCBI Taxonomy" id="106648"/>
    <lineage>
        <taxon>Bacteria</taxon>
        <taxon>Pseudomonadati</taxon>
        <taxon>Pseudomonadota</taxon>
        <taxon>Gammaproteobacteria</taxon>
        <taxon>Moraxellales</taxon>
        <taxon>Moraxellaceae</taxon>
        <taxon>Acinetobacter</taxon>
    </lineage>
</organism>
<sequence length="57" mass="6560">MDVEPQVGWYTGWVEQPDGKVTAFALNMNMHASDDPTERKQLTLSVLDKLGLFFYLR</sequence>
<accession>A0A833TXZ1</accession>